<dbReference type="KEGG" id="frx:F7310_07070"/>
<evidence type="ECO:0000256" key="1">
    <source>
        <dbReference type="SAM" id="Phobius"/>
    </source>
</evidence>
<dbReference type="Proteomes" id="UP000184222">
    <property type="component" value="Chromosome"/>
</dbReference>
<dbReference type="OrthoDB" id="2955631at2"/>
<reference evidence="2 3" key="1">
    <citation type="journal article" date="2016" name="Appl. Environ. Microbiol.">
        <title>Whole genome relationships among Francisella bacteria of diverse origin define new species and provide specific regions for detection.</title>
        <authorList>
            <person name="Challacombe J.F."/>
            <person name="Petersen J.M."/>
            <person name="Gallegos-Graves V."/>
            <person name="Hodge D."/>
            <person name="Pillai S."/>
            <person name="Kuske C.R."/>
        </authorList>
    </citation>
    <scope>NUCLEOTIDE SEQUENCE [LARGE SCALE GENOMIC DNA]</scope>
    <source>
        <strain evidence="3">TX07-7310</strain>
    </source>
</reference>
<feature type="transmembrane region" description="Helical" evidence="1">
    <location>
        <begin position="107"/>
        <end position="129"/>
    </location>
</feature>
<protein>
    <recommendedName>
        <fullName evidence="4">DUF2254 domain-containing protein</fullName>
    </recommendedName>
</protein>
<name>A0A1L4BTF9_9GAMM</name>
<proteinExistence type="predicted"/>
<organism evidence="2 3">
    <name type="scientific">Francisella uliginis</name>
    <dbReference type="NCBI Taxonomy" id="573570"/>
    <lineage>
        <taxon>Bacteria</taxon>
        <taxon>Pseudomonadati</taxon>
        <taxon>Pseudomonadota</taxon>
        <taxon>Gammaproteobacteria</taxon>
        <taxon>Thiotrichales</taxon>
        <taxon>Francisellaceae</taxon>
        <taxon>Francisella</taxon>
    </lineage>
</organism>
<feature type="transmembrane region" description="Helical" evidence="1">
    <location>
        <begin position="61"/>
        <end position="86"/>
    </location>
</feature>
<sequence>MLNIFKTIKRQIYVLESKLWFNPFAYCILAILAIYICYLIQQLNINFYSERISIDTVNALLSIITKSMLAVIVFTVGAIVTAYNSASNSGTPRILAILFRDRASNKATSSFIGTFIYGVIATIAIKSGVFDKTGVFLVFILTIFVFVWVIFTFIVWIDSIAKLGQVRTLLTKTESQALTTVEKYIKNRYQGCNKLIVDKMPKKSIPILASDYGFLNDISFENLNEFCKNLGAKIYIVKYKGEHLASSEVMAYIKCSRTLTEDELAKLSFCFIISNEKNFSEDPIFGIETLSEIAAKALSPATNDPTTAINVIDTINRCLNCLFDSNITNKQQIVYKNLYIKDISIDRFVRSGFEYIRIYGSSNLLVAKRIQKSLLHICKQSNDENSKVIASYMENCYKQANSELKYTFEKMELQEFIKSLKSQ</sequence>
<feature type="transmembrane region" description="Helical" evidence="1">
    <location>
        <begin position="20"/>
        <end position="41"/>
    </location>
</feature>
<dbReference type="RefSeq" id="WP_072712810.1">
    <property type="nucleotide sequence ID" value="NZ_CP016796.1"/>
</dbReference>
<gene>
    <name evidence="2" type="ORF">F7310_07070</name>
</gene>
<evidence type="ECO:0000313" key="2">
    <source>
        <dbReference type="EMBL" id="API87131.1"/>
    </source>
</evidence>
<keyword evidence="3" id="KW-1185">Reference proteome</keyword>
<feature type="transmembrane region" description="Helical" evidence="1">
    <location>
        <begin position="135"/>
        <end position="157"/>
    </location>
</feature>
<accession>A0A1L4BTF9</accession>
<evidence type="ECO:0000313" key="3">
    <source>
        <dbReference type="Proteomes" id="UP000184222"/>
    </source>
</evidence>
<keyword evidence="1" id="KW-0812">Transmembrane</keyword>
<dbReference type="STRING" id="573570.F7310_07070"/>
<evidence type="ECO:0008006" key="4">
    <source>
        <dbReference type="Google" id="ProtNLM"/>
    </source>
</evidence>
<keyword evidence="1" id="KW-0472">Membrane</keyword>
<dbReference type="AlphaFoldDB" id="A0A1L4BTF9"/>
<keyword evidence="1" id="KW-1133">Transmembrane helix</keyword>
<dbReference type="EMBL" id="CP016796">
    <property type="protein sequence ID" value="API87131.1"/>
    <property type="molecule type" value="Genomic_DNA"/>
</dbReference>
<dbReference type="Pfam" id="PF10011">
    <property type="entry name" value="DUF2254"/>
    <property type="match status" value="1"/>
</dbReference>
<dbReference type="InterPro" id="IPR018723">
    <property type="entry name" value="DUF2254_membrane"/>
</dbReference>